<dbReference type="Gene3D" id="3.40.50.300">
    <property type="entry name" value="P-loop containing nucleotide triphosphate hydrolases"/>
    <property type="match status" value="1"/>
</dbReference>
<accession>A0A814MYI6</accession>
<dbReference type="GO" id="GO:0005850">
    <property type="term" value="C:eukaryotic translation initiation factor 2 complex"/>
    <property type="evidence" value="ECO:0007669"/>
    <property type="project" value="TreeGrafter"/>
</dbReference>
<dbReference type="GO" id="GO:0003743">
    <property type="term" value="F:translation initiation factor activity"/>
    <property type="evidence" value="ECO:0007669"/>
    <property type="project" value="TreeGrafter"/>
</dbReference>
<evidence type="ECO:0000256" key="3">
    <source>
        <dbReference type="ARBA" id="ARBA00023134"/>
    </source>
</evidence>
<gene>
    <name evidence="4" type="ORF">SEV965_LOCUS15044</name>
</gene>
<keyword evidence="2" id="KW-0648">Protein biosynthesis</keyword>
<dbReference type="GO" id="GO:0001731">
    <property type="term" value="P:formation of translation preinitiation complex"/>
    <property type="evidence" value="ECO:0007669"/>
    <property type="project" value="TreeGrafter"/>
</dbReference>
<sequence>MTVYEISGQPHLAKQSLAEMDPNQLSPLTPEVISRQATINIGIIGHVAHGKSTVVKCLSGAATGRFKIEKAAEEFSNLRNVIFQDDQDRKQRMQVSLDAVKHVFTNRIGPRNCATNLSDVWGALKEKLRGHE</sequence>
<dbReference type="Proteomes" id="UP000663889">
    <property type="component" value="Unassembled WGS sequence"/>
</dbReference>
<protein>
    <submittedName>
        <fullName evidence="4">Uncharacterized protein</fullName>
    </submittedName>
</protein>
<dbReference type="PANTHER" id="PTHR42854">
    <property type="entry name" value="EUKARYOTIC TRANSLATION INITIATION FACTOR 2 SUBUNIT 3 FAMILY MEMBER"/>
    <property type="match status" value="1"/>
</dbReference>
<dbReference type="GO" id="GO:0005525">
    <property type="term" value="F:GTP binding"/>
    <property type="evidence" value="ECO:0007669"/>
    <property type="project" value="UniProtKB-KW"/>
</dbReference>
<dbReference type="AlphaFoldDB" id="A0A814MYI6"/>
<keyword evidence="1" id="KW-0547">Nucleotide-binding</keyword>
<dbReference type="InterPro" id="IPR050543">
    <property type="entry name" value="eIF2G"/>
</dbReference>
<comment type="caution">
    <text evidence="4">The sequence shown here is derived from an EMBL/GenBank/DDBJ whole genome shotgun (WGS) entry which is preliminary data.</text>
</comment>
<keyword evidence="3" id="KW-0342">GTP-binding</keyword>
<reference evidence="4" key="1">
    <citation type="submission" date="2021-02" db="EMBL/GenBank/DDBJ databases">
        <authorList>
            <person name="Nowell W R."/>
        </authorList>
    </citation>
    <scope>NUCLEOTIDE SEQUENCE</scope>
</reference>
<proteinExistence type="predicted"/>
<evidence type="ECO:0000256" key="1">
    <source>
        <dbReference type="ARBA" id="ARBA00022741"/>
    </source>
</evidence>
<organism evidence="4 5">
    <name type="scientific">Rotaria sordida</name>
    <dbReference type="NCBI Taxonomy" id="392033"/>
    <lineage>
        <taxon>Eukaryota</taxon>
        <taxon>Metazoa</taxon>
        <taxon>Spiralia</taxon>
        <taxon>Gnathifera</taxon>
        <taxon>Rotifera</taxon>
        <taxon>Eurotatoria</taxon>
        <taxon>Bdelloidea</taxon>
        <taxon>Philodinida</taxon>
        <taxon>Philodinidae</taxon>
        <taxon>Rotaria</taxon>
    </lineage>
</organism>
<evidence type="ECO:0000313" key="5">
    <source>
        <dbReference type="Proteomes" id="UP000663889"/>
    </source>
</evidence>
<dbReference type="EMBL" id="CAJNOU010000773">
    <property type="protein sequence ID" value="CAF1084770.1"/>
    <property type="molecule type" value="Genomic_DNA"/>
</dbReference>
<name>A0A814MYI6_9BILA</name>
<evidence type="ECO:0000313" key="4">
    <source>
        <dbReference type="EMBL" id="CAF1084770.1"/>
    </source>
</evidence>
<dbReference type="GO" id="GO:0005829">
    <property type="term" value="C:cytosol"/>
    <property type="evidence" value="ECO:0007669"/>
    <property type="project" value="TreeGrafter"/>
</dbReference>
<dbReference type="PANTHER" id="PTHR42854:SF3">
    <property type="entry name" value="EUKARYOTIC TRANSLATION INITIATION FACTOR 2 SUBUNIT 3-RELATED"/>
    <property type="match status" value="1"/>
</dbReference>
<dbReference type="GO" id="GO:0000049">
    <property type="term" value="F:tRNA binding"/>
    <property type="evidence" value="ECO:0007669"/>
    <property type="project" value="TreeGrafter"/>
</dbReference>
<dbReference type="SUPFAM" id="SSF52540">
    <property type="entry name" value="P-loop containing nucleoside triphosphate hydrolases"/>
    <property type="match status" value="1"/>
</dbReference>
<dbReference type="InterPro" id="IPR027417">
    <property type="entry name" value="P-loop_NTPase"/>
</dbReference>
<evidence type="ECO:0000256" key="2">
    <source>
        <dbReference type="ARBA" id="ARBA00022917"/>
    </source>
</evidence>